<gene>
    <name evidence="2" type="ORF">B0T19DRAFT_441724</name>
</gene>
<reference evidence="2" key="2">
    <citation type="submission" date="2023-06" db="EMBL/GenBank/DDBJ databases">
        <authorList>
            <consortium name="Lawrence Berkeley National Laboratory"/>
            <person name="Haridas S."/>
            <person name="Hensen N."/>
            <person name="Bonometti L."/>
            <person name="Westerberg I."/>
            <person name="Brannstrom I.O."/>
            <person name="Guillou S."/>
            <person name="Cros-Aarteil S."/>
            <person name="Calhoun S."/>
            <person name="Kuo A."/>
            <person name="Mondo S."/>
            <person name="Pangilinan J."/>
            <person name="Riley R."/>
            <person name="Labutti K."/>
            <person name="Andreopoulos B."/>
            <person name="Lipzen A."/>
            <person name="Chen C."/>
            <person name="Yanf M."/>
            <person name="Daum C."/>
            <person name="Ng V."/>
            <person name="Clum A."/>
            <person name="Steindorff A."/>
            <person name="Ohm R."/>
            <person name="Martin F."/>
            <person name="Silar P."/>
            <person name="Natvig D."/>
            <person name="Lalanne C."/>
            <person name="Gautier V."/>
            <person name="Ament-Velasquez S.L."/>
            <person name="Kruys A."/>
            <person name="Hutchinson M.I."/>
            <person name="Powell A.J."/>
            <person name="Barry K."/>
            <person name="Miller A.N."/>
            <person name="Grigoriev I.V."/>
            <person name="Debuchy R."/>
            <person name="Gladieux P."/>
            <person name="Thoren M.H."/>
            <person name="Johannesson H."/>
        </authorList>
    </citation>
    <scope>NUCLEOTIDE SEQUENCE</scope>
    <source>
        <strain evidence="2">SMH4131-1</strain>
    </source>
</reference>
<reference evidence="2" key="1">
    <citation type="journal article" date="2023" name="Mol. Phylogenet. Evol.">
        <title>Genome-scale phylogeny and comparative genomics of the fungal order Sordariales.</title>
        <authorList>
            <person name="Hensen N."/>
            <person name="Bonometti L."/>
            <person name="Westerberg I."/>
            <person name="Brannstrom I.O."/>
            <person name="Guillou S."/>
            <person name="Cros-Aarteil S."/>
            <person name="Calhoun S."/>
            <person name="Haridas S."/>
            <person name="Kuo A."/>
            <person name="Mondo S."/>
            <person name="Pangilinan J."/>
            <person name="Riley R."/>
            <person name="LaButti K."/>
            <person name="Andreopoulos B."/>
            <person name="Lipzen A."/>
            <person name="Chen C."/>
            <person name="Yan M."/>
            <person name="Daum C."/>
            <person name="Ng V."/>
            <person name="Clum A."/>
            <person name="Steindorff A."/>
            <person name="Ohm R.A."/>
            <person name="Martin F."/>
            <person name="Silar P."/>
            <person name="Natvig D.O."/>
            <person name="Lalanne C."/>
            <person name="Gautier V."/>
            <person name="Ament-Velasquez S.L."/>
            <person name="Kruys A."/>
            <person name="Hutchinson M.I."/>
            <person name="Powell A.J."/>
            <person name="Barry K."/>
            <person name="Miller A.N."/>
            <person name="Grigoriev I.V."/>
            <person name="Debuchy R."/>
            <person name="Gladieux P."/>
            <person name="Hiltunen Thoren M."/>
            <person name="Johannesson H."/>
        </authorList>
    </citation>
    <scope>NUCLEOTIDE SEQUENCE</scope>
    <source>
        <strain evidence="2">SMH4131-1</strain>
    </source>
</reference>
<dbReference type="AlphaFoldDB" id="A0AAE0MCS0"/>
<evidence type="ECO:0000256" key="1">
    <source>
        <dbReference type="SAM" id="MobiDB-lite"/>
    </source>
</evidence>
<dbReference type="Proteomes" id="UP001286456">
    <property type="component" value="Unassembled WGS sequence"/>
</dbReference>
<evidence type="ECO:0000313" key="3">
    <source>
        <dbReference type="Proteomes" id="UP001286456"/>
    </source>
</evidence>
<keyword evidence="3" id="KW-1185">Reference proteome</keyword>
<sequence>MVQGGVKKSAAVNPGKTKPSRHVKRGAISKPKKAVTNADKTQKKYVGGMVAKTEIMLGERAGHLELIGKGRKKGAERTEEFVKAKKGGSRKFEMRESHRVGVAAALWIGLHLEGYTSCRHSPTTLFRIKYALSKVFRLVQLPSTLVRKA</sequence>
<evidence type="ECO:0000313" key="2">
    <source>
        <dbReference type="EMBL" id="KAK3327781.1"/>
    </source>
</evidence>
<dbReference type="Pfam" id="PF09495">
    <property type="entry name" value="DUF2462"/>
    <property type="match status" value="1"/>
</dbReference>
<feature type="region of interest" description="Disordered" evidence="1">
    <location>
        <begin position="1"/>
        <end position="40"/>
    </location>
</feature>
<protein>
    <submittedName>
        <fullName evidence="2">Uncharacterized protein</fullName>
    </submittedName>
</protein>
<organism evidence="2 3">
    <name type="scientific">Cercophora scortea</name>
    <dbReference type="NCBI Taxonomy" id="314031"/>
    <lineage>
        <taxon>Eukaryota</taxon>
        <taxon>Fungi</taxon>
        <taxon>Dikarya</taxon>
        <taxon>Ascomycota</taxon>
        <taxon>Pezizomycotina</taxon>
        <taxon>Sordariomycetes</taxon>
        <taxon>Sordariomycetidae</taxon>
        <taxon>Sordariales</taxon>
        <taxon>Lasiosphaeriaceae</taxon>
        <taxon>Cercophora</taxon>
    </lineage>
</organism>
<name>A0AAE0MCS0_9PEZI</name>
<dbReference type="EMBL" id="JAUEPO010000003">
    <property type="protein sequence ID" value="KAK3327781.1"/>
    <property type="molecule type" value="Genomic_DNA"/>
</dbReference>
<proteinExistence type="predicted"/>
<dbReference type="InterPro" id="IPR019034">
    <property type="entry name" value="UPF0390"/>
</dbReference>
<comment type="caution">
    <text evidence="2">The sequence shown here is derived from an EMBL/GenBank/DDBJ whole genome shotgun (WGS) entry which is preliminary data.</text>
</comment>
<accession>A0AAE0MCS0</accession>
<feature type="compositionally biased region" description="Basic residues" evidence="1">
    <location>
        <begin position="18"/>
        <end position="33"/>
    </location>
</feature>